<dbReference type="EMBL" id="BTSX01000002">
    <property type="protein sequence ID" value="GMS82258.1"/>
    <property type="molecule type" value="Genomic_DNA"/>
</dbReference>
<evidence type="ECO:0000313" key="3">
    <source>
        <dbReference type="Proteomes" id="UP001432027"/>
    </source>
</evidence>
<feature type="region of interest" description="Disordered" evidence="1">
    <location>
        <begin position="411"/>
        <end position="500"/>
    </location>
</feature>
<feature type="region of interest" description="Disordered" evidence="1">
    <location>
        <begin position="299"/>
        <end position="320"/>
    </location>
</feature>
<feature type="compositionally biased region" description="Low complexity" evidence="1">
    <location>
        <begin position="223"/>
        <end position="235"/>
    </location>
</feature>
<accession>A0AAV5SNS8</accession>
<dbReference type="Proteomes" id="UP001432027">
    <property type="component" value="Unassembled WGS sequence"/>
</dbReference>
<feature type="non-terminal residue" evidence="2">
    <location>
        <position position="1"/>
    </location>
</feature>
<feature type="region of interest" description="Disordered" evidence="1">
    <location>
        <begin position="13"/>
        <end position="32"/>
    </location>
</feature>
<proteinExistence type="predicted"/>
<evidence type="ECO:0000313" key="2">
    <source>
        <dbReference type="EMBL" id="GMS82258.1"/>
    </source>
</evidence>
<organism evidence="2 3">
    <name type="scientific">Pristionchus entomophagus</name>
    <dbReference type="NCBI Taxonomy" id="358040"/>
    <lineage>
        <taxon>Eukaryota</taxon>
        <taxon>Metazoa</taxon>
        <taxon>Ecdysozoa</taxon>
        <taxon>Nematoda</taxon>
        <taxon>Chromadorea</taxon>
        <taxon>Rhabditida</taxon>
        <taxon>Rhabditina</taxon>
        <taxon>Diplogasteromorpha</taxon>
        <taxon>Diplogasteroidea</taxon>
        <taxon>Neodiplogasteridae</taxon>
        <taxon>Pristionchus</taxon>
    </lineage>
</organism>
<reference evidence="2" key="1">
    <citation type="submission" date="2023-10" db="EMBL/GenBank/DDBJ databases">
        <title>Genome assembly of Pristionchus species.</title>
        <authorList>
            <person name="Yoshida K."/>
            <person name="Sommer R.J."/>
        </authorList>
    </citation>
    <scope>NUCLEOTIDE SEQUENCE</scope>
    <source>
        <strain evidence="2">RS0144</strain>
    </source>
</reference>
<protein>
    <submittedName>
        <fullName evidence="2">Uncharacterized protein</fullName>
    </submittedName>
</protein>
<feature type="region of interest" description="Disordered" evidence="1">
    <location>
        <begin position="199"/>
        <end position="235"/>
    </location>
</feature>
<dbReference type="AlphaFoldDB" id="A0AAV5SNS8"/>
<gene>
    <name evidence="2" type="ORF">PENTCL1PPCAC_4433</name>
</gene>
<sequence>LQFIMSDLPAAVDNQNEGGASGIGDDDGGVMNEGDVDYIERQEESHVEISDYQGNVFTVSFDDLASVGVDISRQQIEISPEQWNELLLSMAPIDEGIPAGSEKMDEYEEVHTGDQLIISIHGDGDIKLMSAAGGPASYFSSSQLAEVNIDTANLTDEDIKRIVQLAGAASGQFNYDDRPQPDKRRKLDSGVEEQRMLRNYQSQPSHSAASTSSGLAPGPSNNPGRRPIPIGRPLPIQNGLIGESVKIHNAKGKVVTAVVRYCRPGSYKVQTADGKFEWVATDRIIDRAPRLEIREYDHKGYTTEPSPPVSNMTTMPSTSSGGGALMLSRRVFASSGGGGGVQQLLQRPLPLIRQLPPSLLALHHHVHHPQQPAPNFCCPVCDRKVYQKEPAYIVIRLPACDGCTREKILIVDSDDSTPSGAGGGGGGPSSSTRPTMRSIATDTDDLPSKEEEKTSEEDPSTTSPEESPAAADDEHTEKSVEEEEEERIEQPRYSTPPPLP</sequence>
<name>A0AAV5SNS8_9BILA</name>
<feature type="compositionally biased region" description="Polar residues" evidence="1">
    <location>
        <begin position="309"/>
        <end position="319"/>
    </location>
</feature>
<feature type="compositionally biased region" description="Low complexity" evidence="1">
    <location>
        <begin position="201"/>
        <end position="213"/>
    </location>
</feature>
<evidence type="ECO:0000256" key="1">
    <source>
        <dbReference type="SAM" id="MobiDB-lite"/>
    </source>
</evidence>
<comment type="caution">
    <text evidence="2">The sequence shown here is derived from an EMBL/GenBank/DDBJ whole genome shotgun (WGS) entry which is preliminary data.</text>
</comment>
<keyword evidence="3" id="KW-1185">Reference proteome</keyword>